<proteinExistence type="inferred from homology"/>
<accession>A0A1Q5SNR2</accession>
<evidence type="ECO:0000256" key="14">
    <source>
        <dbReference type="SAM" id="MobiDB-lite"/>
    </source>
</evidence>
<organism evidence="15 16">
    <name type="scientific">Penicillium subrubescens</name>
    <dbReference type="NCBI Taxonomy" id="1316194"/>
    <lineage>
        <taxon>Eukaryota</taxon>
        <taxon>Fungi</taxon>
        <taxon>Dikarya</taxon>
        <taxon>Ascomycota</taxon>
        <taxon>Pezizomycotina</taxon>
        <taxon>Eurotiomycetes</taxon>
        <taxon>Eurotiomycetidae</taxon>
        <taxon>Eurotiales</taxon>
        <taxon>Aspergillaceae</taxon>
        <taxon>Penicillium</taxon>
    </lineage>
</organism>
<feature type="compositionally biased region" description="Basic and acidic residues" evidence="14">
    <location>
        <begin position="66"/>
        <end position="82"/>
    </location>
</feature>
<comment type="similarity">
    <text evidence="3">Belongs to the GON7 family.</text>
</comment>
<evidence type="ECO:0000256" key="12">
    <source>
        <dbReference type="ARBA" id="ARBA00023242"/>
    </source>
</evidence>
<evidence type="ECO:0000256" key="1">
    <source>
        <dbReference type="ARBA" id="ARBA00004123"/>
    </source>
</evidence>
<comment type="caution">
    <text evidence="15">The sequence shown here is derived from an EMBL/GenBank/DDBJ whole genome shotgun (WGS) entry which is preliminary data.</text>
</comment>
<evidence type="ECO:0000256" key="6">
    <source>
        <dbReference type="ARBA" id="ARBA00022454"/>
    </source>
</evidence>
<dbReference type="Pfam" id="PF08738">
    <property type="entry name" value="Gon7"/>
    <property type="match status" value="1"/>
</dbReference>
<evidence type="ECO:0000313" key="15">
    <source>
        <dbReference type="EMBL" id="OKO89638.1"/>
    </source>
</evidence>
<evidence type="ECO:0000256" key="4">
    <source>
        <dbReference type="ARBA" id="ARBA00011534"/>
    </source>
</evidence>
<keyword evidence="16" id="KW-1185">Reference proteome</keyword>
<evidence type="ECO:0000256" key="5">
    <source>
        <dbReference type="ARBA" id="ARBA00019746"/>
    </source>
</evidence>
<keyword evidence="8" id="KW-0779">Telomere</keyword>
<comment type="function">
    <text evidence="13">Component of the EKC/KEOPS complex that is required for the formation of a threonylcarbamoyl group on adenosine at position 37 (t(6)A37) in tRNAs that read codons beginning with adenine. The complex is probably involved in the transfer of the threonylcarbamoyl moiety of threonylcarbamoyl-AMP (TC-AMP) to the N6 group of A37. GON7 likely plays a supporting role to the catalytic subunit KAE1 in the complex. The EKC/KEOPS complex also promotes both telomere uncapping and telomere elongation. The complex is required for efficient recruitment of transcriptional coactivators.</text>
</comment>
<dbReference type="Proteomes" id="UP000186955">
    <property type="component" value="Unassembled WGS sequence"/>
</dbReference>
<dbReference type="GO" id="GO:0000781">
    <property type="term" value="C:chromosome, telomeric region"/>
    <property type="evidence" value="ECO:0007669"/>
    <property type="project" value="UniProtKB-SubCell"/>
</dbReference>
<keyword evidence="9" id="KW-0805">Transcription regulation</keyword>
<dbReference type="GO" id="GO:0005634">
    <property type="term" value="C:nucleus"/>
    <property type="evidence" value="ECO:0007669"/>
    <property type="project" value="UniProtKB-SubCell"/>
</dbReference>
<keyword evidence="12" id="KW-0539">Nucleus</keyword>
<comment type="subunit">
    <text evidence="4">Component of the EKC/KEOPS complex composed of at least BUD32, CGI121, GON7, KAE1 and PCC1; the whole complex dimerizes.</text>
</comment>
<evidence type="ECO:0000256" key="2">
    <source>
        <dbReference type="ARBA" id="ARBA00004574"/>
    </source>
</evidence>
<reference evidence="15 16" key="1">
    <citation type="submission" date="2016-10" db="EMBL/GenBank/DDBJ databases">
        <title>Genome sequence of the ascomycete fungus Penicillium subrubescens.</title>
        <authorList>
            <person name="De Vries R.P."/>
            <person name="Peng M."/>
            <person name="Dilokpimol A."/>
            <person name="Hilden K."/>
            <person name="Makela M.R."/>
            <person name="Grigoriev I."/>
            <person name="Riley R."/>
            <person name="Granchi Z."/>
        </authorList>
    </citation>
    <scope>NUCLEOTIDE SEQUENCE [LARGE SCALE GENOMIC DNA]</scope>
    <source>
        <strain evidence="15 16">CBS 132785</strain>
    </source>
</reference>
<keyword evidence="11" id="KW-0804">Transcription</keyword>
<protein>
    <recommendedName>
        <fullName evidence="5">EKC/KEOPS complex subunit GON7</fullName>
    </recommendedName>
</protein>
<dbReference type="GO" id="GO:0008033">
    <property type="term" value="P:tRNA processing"/>
    <property type="evidence" value="ECO:0007669"/>
    <property type="project" value="UniProtKB-KW"/>
</dbReference>
<evidence type="ECO:0000256" key="10">
    <source>
        <dbReference type="ARBA" id="ARBA00023159"/>
    </source>
</evidence>
<sequence length="93" mass="10239">MANSPLNLQAVYTAPDTTKVFTHEIPAASSTDSFAAKQSHLATLQSLIPKLQEGINVFLTERMEEDKKAQGAISEKEAREEENYGEEVVEEDA</sequence>
<evidence type="ECO:0000256" key="7">
    <source>
        <dbReference type="ARBA" id="ARBA00022694"/>
    </source>
</evidence>
<comment type="subcellular location">
    <subcellularLocation>
        <location evidence="2">Chromosome</location>
        <location evidence="2">Telomere</location>
    </subcellularLocation>
    <subcellularLocation>
        <location evidence="1">Nucleus</location>
    </subcellularLocation>
</comment>
<keyword evidence="10" id="KW-0010">Activator</keyword>
<dbReference type="OrthoDB" id="2288868at2759"/>
<name>A0A1Q5SNR2_9EURO</name>
<feature type="region of interest" description="Disordered" evidence="14">
    <location>
        <begin position="66"/>
        <end position="93"/>
    </location>
</feature>
<dbReference type="InterPro" id="IPR014849">
    <property type="entry name" value="EKC/KEOPS_Gon7"/>
</dbReference>
<feature type="compositionally biased region" description="Acidic residues" evidence="14">
    <location>
        <begin position="83"/>
        <end position="93"/>
    </location>
</feature>
<evidence type="ECO:0000256" key="11">
    <source>
        <dbReference type="ARBA" id="ARBA00023163"/>
    </source>
</evidence>
<dbReference type="EMBL" id="MNBE01000773">
    <property type="protein sequence ID" value="OKO89638.1"/>
    <property type="molecule type" value="Genomic_DNA"/>
</dbReference>
<evidence type="ECO:0000256" key="8">
    <source>
        <dbReference type="ARBA" id="ARBA00022895"/>
    </source>
</evidence>
<gene>
    <name evidence="15" type="ORF">PENSUB_13704</name>
</gene>
<evidence type="ECO:0000256" key="9">
    <source>
        <dbReference type="ARBA" id="ARBA00023015"/>
    </source>
</evidence>
<evidence type="ECO:0000256" key="3">
    <source>
        <dbReference type="ARBA" id="ARBA00008529"/>
    </source>
</evidence>
<dbReference type="AlphaFoldDB" id="A0A1Q5SNR2"/>
<evidence type="ECO:0000313" key="16">
    <source>
        <dbReference type="Proteomes" id="UP000186955"/>
    </source>
</evidence>
<keyword evidence="7" id="KW-0819">tRNA processing</keyword>
<evidence type="ECO:0000256" key="13">
    <source>
        <dbReference type="ARBA" id="ARBA00025393"/>
    </source>
</evidence>
<keyword evidence="6" id="KW-0158">Chromosome</keyword>